<keyword evidence="5 6" id="KW-0472">Membrane</keyword>
<feature type="transmembrane region" description="Helical" evidence="6">
    <location>
        <begin position="31"/>
        <end position="49"/>
    </location>
</feature>
<keyword evidence="4 6" id="KW-1133">Transmembrane helix</keyword>
<keyword evidence="9" id="KW-1185">Reference proteome</keyword>
<dbReference type="EMBL" id="AUND01000038">
    <property type="protein sequence ID" value="KEO51506.1"/>
    <property type="molecule type" value="Genomic_DNA"/>
</dbReference>
<evidence type="ECO:0000256" key="1">
    <source>
        <dbReference type="ARBA" id="ARBA00004651"/>
    </source>
</evidence>
<keyword evidence="2" id="KW-1003">Cell membrane</keyword>
<comment type="subcellular location">
    <subcellularLocation>
        <location evidence="1">Cell membrane</location>
        <topology evidence="1">Multi-pass membrane protein</topology>
    </subcellularLocation>
</comment>
<proteinExistence type="predicted"/>
<accession>A0A074J270</accession>
<dbReference type="GO" id="GO:0004190">
    <property type="term" value="F:aspartic-type endopeptidase activity"/>
    <property type="evidence" value="ECO:0007669"/>
    <property type="project" value="InterPro"/>
</dbReference>
<evidence type="ECO:0000256" key="4">
    <source>
        <dbReference type="ARBA" id="ARBA00022989"/>
    </source>
</evidence>
<dbReference type="RefSeq" id="WP_038078869.1">
    <property type="nucleotide sequence ID" value="NZ_AUND01000038.1"/>
</dbReference>
<dbReference type="InterPro" id="IPR000045">
    <property type="entry name" value="Prepilin_IV_endopep_pep"/>
</dbReference>
<evidence type="ECO:0000256" key="3">
    <source>
        <dbReference type="ARBA" id="ARBA00022692"/>
    </source>
</evidence>
<dbReference type="OrthoDB" id="7866360at2"/>
<dbReference type="PANTHER" id="PTHR36506">
    <property type="entry name" value="PREFLAGELLIN PEPTIDASE"/>
    <property type="match status" value="1"/>
</dbReference>
<feature type="transmembrane region" description="Helical" evidence="6">
    <location>
        <begin position="95"/>
        <end position="116"/>
    </location>
</feature>
<dbReference type="STRING" id="1353537.TP2_11470"/>
<evidence type="ECO:0000256" key="2">
    <source>
        <dbReference type="ARBA" id="ARBA00022475"/>
    </source>
</evidence>
<organism evidence="8 9">
    <name type="scientific">Thioclava pacifica DSM 10166</name>
    <dbReference type="NCBI Taxonomy" id="1353537"/>
    <lineage>
        <taxon>Bacteria</taxon>
        <taxon>Pseudomonadati</taxon>
        <taxon>Pseudomonadota</taxon>
        <taxon>Alphaproteobacteria</taxon>
        <taxon>Rhodobacterales</taxon>
        <taxon>Paracoccaceae</taxon>
        <taxon>Thioclava</taxon>
    </lineage>
</organism>
<dbReference type="Pfam" id="PF01478">
    <property type="entry name" value="Peptidase_A24"/>
    <property type="match status" value="1"/>
</dbReference>
<keyword evidence="3 6" id="KW-0812">Transmembrane</keyword>
<feature type="domain" description="Prepilin type IV endopeptidase peptidase" evidence="7">
    <location>
        <begin position="10"/>
        <end position="110"/>
    </location>
</feature>
<dbReference type="eggNOG" id="COG4960">
    <property type="taxonomic scope" value="Bacteria"/>
</dbReference>
<dbReference type="Gene3D" id="1.20.120.1220">
    <property type="match status" value="1"/>
</dbReference>
<sequence length="156" mass="16630">MSLQLLPLVALAPLLLMVAFSDLREMRIPNWMVLIALGLFVICSPLLGWSEIGSRLIVAGATFAIGYVLFALRAFGGGDVKFLTVLMLFVPSVAVAQFLMVFSVALILGSGIAIGLQRAPVAARLDWVTCRRRGKLPMGISLAMAGLALPYVLSIG</sequence>
<comment type="caution">
    <text evidence="8">The sequence shown here is derived from an EMBL/GenBank/DDBJ whole genome shotgun (WGS) entry which is preliminary data.</text>
</comment>
<dbReference type="Proteomes" id="UP000027432">
    <property type="component" value="Unassembled WGS sequence"/>
</dbReference>
<reference evidence="8 9" key="1">
    <citation type="submission" date="2013-07" db="EMBL/GenBank/DDBJ databases">
        <title>Thioclava pacifica DSM 10166 Genome Sequencing.</title>
        <authorList>
            <person name="Lai Q."/>
            <person name="Shao Z."/>
        </authorList>
    </citation>
    <scope>NUCLEOTIDE SEQUENCE [LARGE SCALE GENOMIC DNA]</scope>
    <source>
        <strain evidence="8 9">DSM 10166</strain>
    </source>
</reference>
<feature type="transmembrane region" description="Helical" evidence="6">
    <location>
        <begin position="56"/>
        <end position="75"/>
    </location>
</feature>
<name>A0A074J270_9RHOB</name>
<evidence type="ECO:0000313" key="9">
    <source>
        <dbReference type="Proteomes" id="UP000027432"/>
    </source>
</evidence>
<dbReference type="AlphaFoldDB" id="A0A074J270"/>
<dbReference type="GO" id="GO:0005886">
    <property type="term" value="C:plasma membrane"/>
    <property type="evidence" value="ECO:0007669"/>
    <property type="project" value="UniProtKB-SubCell"/>
</dbReference>
<evidence type="ECO:0000259" key="7">
    <source>
        <dbReference type="Pfam" id="PF01478"/>
    </source>
</evidence>
<evidence type="ECO:0000313" key="8">
    <source>
        <dbReference type="EMBL" id="KEO51506.1"/>
    </source>
</evidence>
<gene>
    <name evidence="8" type="ORF">TP2_11470</name>
</gene>
<evidence type="ECO:0000256" key="5">
    <source>
        <dbReference type="ARBA" id="ARBA00023136"/>
    </source>
</evidence>
<feature type="transmembrane region" description="Helical" evidence="6">
    <location>
        <begin position="136"/>
        <end position="153"/>
    </location>
</feature>
<dbReference type="PANTHER" id="PTHR36506:SF1">
    <property type="entry name" value="PREFLAGELLIN PEPTIDASE"/>
    <property type="match status" value="1"/>
</dbReference>
<evidence type="ECO:0000256" key="6">
    <source>
        <dbReference type="SAM" id="Phobius"/>
    </source>
</evidence>
<dbReference type="InterPro" id="IPR052218">
    <property type="entry name" value="Preflagellin_Peptidase"/>
</dbReference>
<protein>
    <recommendedName>
        <fullName evidence="7">Prepilin type IV endopeptidase peptidase domain-containing protein</fullName>
    </recommendedName>
</protein>